<dbReference type="Ensembl" id="ENSPEMT00000033354.1">
    <property type="protein sequence ID" value="ENSPEMP00000030104.1"/>
    <property type="gene ID" value="ENSPEMG00000026358.1"/>
</dbReference>
<organism evidence="1 2">
    <name type="scientific">Peromyscus maniculatus bairdii</name>
    <name type="common">Prairie deer mouse</name>
    <dbReference type="NCBI Taxonomy" id="230844"/>
    <lineage>
        <taxon>Eukaryota</taxon>
        <taxon>Metazoa</taxon>
        <taxon>Chordata</taxon>
        <taxon>Craniata</taxon>
        <taxon>Vertebrata</taxon>
        <taxon>Euteleostomi</taxon>
        <taxon>Mammalia</taxon>
        <taxon>Eutheria</taxon>
        <taxon>Euarchontoglires</taxon>
        <taxon>Glires</taxon>
        <taxon>Rodentia</taxon>
        <taxon>Myomorpha</taxon>
        <taxon>Muroidea</taxon>
        <taxon>Cricetidae</taxon>
        <taxon>Neotominae</taxon>
        <taxon>Peromyscus</taxon>
    </lineage>
</organism>
<dbReference type="Proteomes" id="UP000694547">
    <property type="component" value="Chromosome 3"/>
</dbReference>
<accession>A0A8C8UDJ4</accession>
<proteinExistence type="predicted"/>
<evidence type="ECO:0000313" key="1">
    <source>
        <dbReference type="Ensembl" id="ENSPEMP00000030104.1"/>
    </source>
</evidence>
<evidence type="ECO:0000313" key="2">
    <source>
        <dbReference type="Proteomes" id="UP000694547"/>
    </source>
</evidence>
<reference evidence="1" key="2">
    <citation type="submission" date="2025-08" db="UniProtKB">
        <authorList>
            <consortium name="Ensembl"/>
        </authorList>
    </citation>
    <scope>IDENTIFICATION</scope>
</reference>
<protein>
    <submittedName>
        <fullName evidence="1">Uncharacterized protein</fullName>
    </submittedName>
</protein>
<reference evidence="1" key="3">
    <citation type="submission" date="2025-09" db="UniProtKB">
        <authorList>
            <consortium name="Ensembl"/>
        </authorList>
    </citation>
    <scope>IDENTIFICATION</scope>
</reference>
<name>A0A8C8UDJ4_PERMB</name>
<dbReference type="AlphaFoldDB" id="A0A8C8UDJ4"/>
<dbReference type="PROSITE" id="PS51257">
    <property type="entry name" value="PROKAR_LIPOPROTEIN"/>
    <property type="match status" value="1"/>
</dbReference>
<keyword evidence="2" id="KW-1185">Reference proteome</keyword>
<reference evidence="1 2" key="1">
    <citation type="submission" date="2018-10" db="EMBL/GenBank/DDBJ databases">
        <title>Improved assembly of the deer mouse Peromyscus maniculatus genome.</title>
        <authorList>
            <person name="Lassance J.-M."/>
            <person name="Hoekstra H.E."/>
        </authorList>
    </citation>
    <scope>NUCLEOTIDE SEQUENCE [LARGE SCALE GENOMIC DNA]</scope>
</reference>
<sequence>MLPLISRQAISSLPSSTAPASLSFLSCGASQARALYVPGQGMGPRHAQLVPGRVASSTRCGRNLKAAAWDLARNIALLPDVTACCQCNPQENFQSLLPGGAASQGAALPQGSCAETTVMVSRQGTITLSGLNE</sequence>